<protein>
    <recommendedName>
        <fullName evidence="1">HEPN domain-containing protein</fullName>
    </recommendedName>
</protein>
<comment type="caution">
    <text evidence="2">The sequence shown here is derived from an EMBL/GenBank/DDBJ whole genome shotgun (WGS) entry which is preliminary data.</text>
</comment>
<sequence>MSVSAQQLDAVRWLKQSGSDLVAARQLRDGGSFAQSCFFSQQSAEKLFKGAIILLKGAIPRSHSVQDLSNMLRAEYAVPLDNFYTVSRYSDASPSEMSPFELYDVDDAQEAIHLVEQAMRVTLQWLGEQNLMPEGYSLAPYAKAETAPGF</sequence>
<evidence type="ECO:0000313" key="3">
    <source>
        <dbReference type="Proteomes" id="UP000078302"/>
    </source>
</evidence>
<name>A0A179BCA7_ACIFR</name>
<dbReference type="Pfam" id="PF05168">
    <property type="entry name" value="HEPN"/>
    <property type="match status" value="1"/>
</dbReference>
<accession>A0A179BCA7</accession>
<dbReference type="RefSeq" id="WP_064219640.1">
    <property type="nucleotide sequence ID" value="NZ_LVXZ01000145.1"/>
</dbReference>
<evidence type="ECO:0000313" key="2">
    <source>
        <dbReference type="EMBL" id="OAP89020.1"/>
    </source>
</evidence>
<dbReference type="Proteomes" id="UP000078302">
    <property type="component" value="Unassembled WGS sequence"/>
</dbReference>
<gene>
    <name evidence="2" type="ORF">A4H96_11000</name>
</gene>
<dbReference type="PROSITE" id="PS50910">
    <property type="entry name" value="HEPN"/>
    <property type="match status" value="1"/>
</dbReference>
<dbReference type="SUPFAM" id="SSF81593">
    <property type="entry name" value="Nucleotidyltransferase substrate binding subunit/domain"/>
    <property type="match status" value="1"/>
</dbReference>
<evidence type="ECO:0000259" key="1">
    <source>
        <dbReference type="PROSITE" id="PS50910"/>
    </source>
</evidence>
<dbReference type="SMART" id="SM00748">
    <property type="entry name" value="HEPN"/>
    <property type="match status" value="1"/>
</dbReference>
<dbReference type="Gene3D" id="1.20.120.330">
    <property type="entry name" value="Nucleotidyltransferases domain 2"/>
    <property type="match status" value="1"/>
</dbReference>
<dbReference type="InterPro" id="IPR007842">
    <property type="entry name" value="HEPN_dom"/>
</dbReference>
<reference evidence="2 3" key="1">
    <citation type="submission" date="2016-04" db="EMBL/GenBank/DDBJ databases">
        <title>Acidithiobacillus ferrooxidans genome sequencing and assembly.</title>
        <authorList>
            <person name="Zhou Z."/>
        </authorList>
    </citation>
    <scope>NUCLEOTIDE SEQUENCE [LARGE SCALE GENOMIC DNA]</scope>
    <source>
        <strain evidence="2 3">BY0502</strain>
    </source>
</reference>
<organism evidence="2 3">
    <name type="scientific">Acidithiobacillus ferrooxidans</name>
    <name type="common">Thiobacillus ferrooxidans</name>
    <dbReference type="NCBI Taxonomy" id="920"/>
    <lineage>
        <taxon>Bacteria</taxon>
        <taxon>Pseudomonadati</taxon>
        <taxon>Pseudomonadota</taxon>
        <taxon>Acidithiobacillia</taxon>
        <taxon>Acidithiobacillales</taxon>
        <taxon>Acidithiobacillaceae</taxon>
        <taxon>Acidithiobacillus</taxon>
    </lineage>
</organism>
<dbReference type="EMBL" id="LVXZ01000145">
    <property type="protein sequence ID" value="OAP89020.1"/>
    <property type="molecule type" value="Genomic_DNA"/>
</dbReference>
<feature type="domain" description="HEPN" evidence="1">
    <location>
        <begin position="14"/>
        <end position="118"/>
    </location>
</feature>
<dbReference type="OrthoDB" id="9810875at2"/>
<proteinExistence type="predicted"/>
<keyword evidence="3" id="KW-1185">Reference proteome</keyword>
<dbReference type="AlphaFoldDB" id="A0A179BCA7"/>